<evidence type="ECO:0000256" key="1">
    <source>
        <dbReference type="SAM" id="Phobius"/>
    </source>
</evidence>
<feature type="transmembrane region" description="Helical" evidence="1">
    <location>
        <begin position="37"/>
        <end position="56"/>
    </location>
</feature>
<evidence type="ECO:0000313" key="3">
    <source>
        <dbReference type="Proteomes" id="UP000266841"/>
    </source>
</evidence>
<gene>
    <name evidence="2" type="ORF">THAOC_09673</name>
</gene>
<protein>
    <submittedName>
        <fullName evidence="2">Uncharacterized protein</fullName>
    </submittedName>
</protein>
<keyword evidence="1" id="KW-1133">Transmembrane helix</keyword>
<organism evidence="2 3">
    <name type="scientific">Thalassiosira oceanica</name>
    <name type="common">Marine diatom</name>
    <dbReference type="NCBI Taxonomy" id="159749"/>
    <lineage>
        <taxon>Eukaryota</taxon>
        <taxon>Sar</taxon>
        <taxon>Stramenopiles</taxon>
        <taxon>Ochrophyta</taxon>
        <taxon>Bacillariophyta</taxon>
        <taxon>Coscinodiscophyceae</taxon>
        <taxon>Thalassiosirophycidae</taxon>
        <taxon>Thalassiosirales</taxon>
        <taxon>Thalassiosiraceae</taxon>
        <taxon>Thalassiosira</taxon>
    </lineage>
</organism>
<reference evidence="2 3" key="1">
    <citation type="journal article" date="2012" name="Genome Biol.">
        <title>Genome and low-iron response of an oceanic diatom adapted to chronic iron limitation.</title>
        <authorList>
            <person name="Lommer M."/>
            <person name="Specht M."/>
            <person name="Roy A.S."/>
            <person name="Kraemer L."/>
            <person name="Andreson R."/>
            <person name="Gutowska M.A."/>
            <person name="Wolf J."/>
            <person name="Bergner S.V."/>
            <person name="Schilhabel M.B."/>
            <person name="Klostermeier U.C."/>
            <person name="Beiko R.G."/>
            <person name="Rosenstiel P."/>
            <person name="Hippler M."/>
            <person name="Laroche J."/>
        </authorList>
    </citation>
    <scope>NUCLEOTIDE SEQUENCE [LARGE SCALE GENOMIC DNA]</scope>
    <source>
        <strain evidence="2 3">CCMP1005</strain>
    </source>
</reference>
<dbReference type="EMBL" id="AGNL01010452">
    <property type="protein sequence ID" value="EJK69104.1"/>
    <property type="molecule type" value="Genomic_DNA"/>
</dbReference>
<name>K0SVY6_THAOC</name>
<evidence type="ECO:0000313" key="2">
    <source>
        <dbReference type="EMBL" id="EJK69104.1"/>
    </source>
</evidence>
<comment type="caution">
    <text evidence="2">The sequence shown here is derived from an EMBL/GenBank/DDBJ whole genome shotgun (WGS) entry which is preliminary data.</text>
</comment>
<keyword evidence="1" id="KW-0812">Transmembrane</keyword>
<proteinExistence type="predicted"/>
<dbReference type="Proteomes" id="UP000266841">
    <property type="component" value="Unassembled WGS sequence"/>
</dbReference>
<keyword evidence="1" id="KW-0472">Membrane</keyword>
<accession>K0SVY6</accession>
<keyword evidence="3" id="KW-1185">Reference proteome</keyword>
<sequence length="188" mass="20263">MGSNLVAVRTAVGPQLDRNRTARLAVRTADLRDSKPSSFFLVCVCVAVGIGCLSFARSGGGARLARGVGAGGRCGARRENRFAYAWVDMSLDQMPVFDHFDGLSVSRRIVVKHWNGLLYDSVVGICFSNIISSGFGAIVAKVVIRLMHDAMDRRSVFDRFDSLAVLLCNIGTGLSDYLKSADVQPTST</sequence>
<feature type="transmembrane region" description="Helical" evidence="1">
    <location>
        <begin position="122"/>
        <end position="144"/>
    </location>
</feature>
<dbReference type="AlphaFoldDB" id="K0SVY6"/>